<evidence type="ECO:0000313" key="7">
    <source>
        <dbReference type="EMBL" id="PZQ61602.1"/>
    </source>
</evidence>
<dbReference type="EC" id="5.2.1.8" evidence="1"/>
<keyword evidence="5" id="KW-0732">Signal</keyword>
<sequence>MSLLPALLLLIQAPAALPAPHDPLPGDWRAIPDDEILIMRLDRGRTVVIRLAATLAPAHVANIRRLAAARWWDGESVYRVQENWVVQWGDASEKKPLPAGVAPRVSPEFEIAHYTPAQRMARPDTHSAVAGITAEGWPIAGDGRGRGWLTHCYGMVGVARDEAPTSGSGAELFTPIGQSARRLDRNYAVVGRVIEGMAHLSALPRSDAPMGVHTDPDARTPIVSVRLASDLPRADRPRFQYRAADNPRFAALIRRRENPPPPTVGSGGADVCEVPLETRRAP</sequence>
<reference evidence="7 8" key="1">
    <citation type="submission" date="2017-08" db="EMBL/GenBank/DDBJ databases">
        <title>Infants hospitalized years apart are colonized by the same room-sourced microbial strains.</title>
        <authorList>
            <person name="Brooks B."/>
            <person name="Olm M.R."/>
            <person name="Firek B.A."/>
            <person name="Baker R."/>
            <person name="Thomas B.C."/>
            <person name="Morowitz M.J."/>
            <person name="Banfield J.F."/>
        </authorList>
    </citation>
    <scope>NUCLEOTIDE SEQUENCE [LARGE SCALE GENOMIC DNA]</scope>
    <source>
        <strain evidence="7">S2_005_001_R1_22</strain>
    </source>
</reference>
<dbReference type="Proteomes" id="UP000249229">
    <property type="component" value="Unassembled WGS sequence"/>
</dbReference>
<evidence type="ECO:0000313" key="8">
    <source>
        <dbReference type="Proteomes" id="UP000249229"/>
    </source>
</evidence>
<accession>A0A2W5P733</accession>
<feature type="region of interest" description="Disordered" evidence="4">
    <location>
        <begin position="255"/>
        <end position="282"/>
    </location>
</feature>
<evidence type="ECO:0000259" key="6">
    <source>
        <dbReference type="PROSITE" id="PS50072"/>
    </source>
</evidence>
<dbReference type="Pfam" id="PF00160">
    <property type="entry name" value="Pro_isomerase"/>
    <property type="match status" value="1"/>
</dbReference>
<evidence type="ECO:0000256" key="1">
    <source>
        <dbReference type="ARBA" id="ARBA00013194"/>
    </source>
</evidence>
<evidence type="ECO:0000256" key="5">
    <source>
        <dbReference type="SAM" id="SignalP"/>
    </source>
</evidence>
<feature type="domain" description="PPIase cyclophilin-type" evidence="6">
    <location>
        <begin position="47"/>
        <end position="227"/>
    </location>
</feature>
<name>A0A2W5P733_9SPHN</name>
<dbReference type="InterPro" id="IPR044665">
    <property type="entry name" value="E_coli_cyclophilin_A-like"/>
</dbReference>
<evidence type="ECO:0000256" key="3">
    <source>
        <dbReference type="ARBA" id="ARBA00023235"/>
    </source>
</evidence>
<comment type="caution">
    <text evidence="7">The sequence shown here is derived from an EMBL/GenBank/DDBJ whole genome shotgun (WGS) entry which is preliminary data.</text>
</comment>
<dbReference type="GO" id="GO:0003755">
    <property type="term" value="F:peptidyl-prolyl cis-trans isomerase activity"/>
    <property type="evidence" value="ECO:0007669"/>
    <property type="project" value="UniProtKB-KW"/>
</dbReference>
<dbReference type="EMBL" id="QFQI01000002">
    <property type="protein sequence ID" value="PZQ61602.1"/>
    <property type="molecule type" value="Genomic_DNA"/>
</dbReference>
<dbReference type="InterPro" id="IPR002130">
    <property type="entry name" value="Cyclophilin-type_PPIase_dom"/>
</dbReference>
<dbReference type="PANTHER" id="PTHR43246">
    <property type="entry name" value="PEPTIDYL-PROLYL CIS-TRANS ISOMERASE CYP38, CHLOROPLASTIC"/>
    <property type="match status" value="1"/>
</dbReference>
<dbReference type="PROSITE" id="PS50072">
    <property type="entry name" value="CSA_PPIASE_2"/>
    <property type="match status" value="1"/>
</dbReference>
<feature type="signal peptide" evidence="5">
    <location>
        <begin position="1"/>
        <end position="18"/>
    </location>
</feature>
<proteinExistence type="predicted"/>
<evidence type="ECO:0000256" key="4">
    <source>
        <dbReference type="SAM" id="MobiDB-lite"/>
    </source>
</evidence>
<dbReference type="Gene3D" id="2.40.100.10">
    <property type="entry name" value="Cyclophilin-like"/>
    <property type="match status" value="1"/>
</dbReference>
<organism evidence="7 8">
    <name type="scientific">Sphingomonas taxi</name>
    <dbReference type="NCBI Taxonomy" id="1549858"/>
    <lineage>
        <taxon>Bacteria</taxon>
        <taxon>Pseudomonadati</taxon>
        <taxon>Pseudomonadota</taxon>
        <taxon>Alphaproteobacteria</taxon>
        <taxon>Sphingomonadales</taxon>
        <taxon>Sphingomonadaceae</taxon>
        <taxon>Sphingomonas</taxon>
    </lineage>
</organism>
<dbReference type="AlphaFoldDB" id="A0A2W5P733"/>
<keyword evidence="2" id="KW-0697">Rotamase</keyword>
<feature type="chain" id="PRO_5016132569" description="peptidylprolyl isomerase" evidence="5">
    <location>
        <begin position="19"/>
        <end position="282"/>
    </location>
</feature>
<dbReference type="SUPFAM" id="SSF50891">
    <property type="entry name" value="Cyclophilin-like"/>
    <property type="match status" value="1"/>
</dbReference>
<evidence type="ECO:0000256" key="2">
    <source>
        <dbReference type="ARBA" id="ARBA00023110"/>
    </source>
</evidence>
<keyword evidence="3 7" id="KW-0413">Isomerase</keyword>
<dbReference type="InterPro" id="IPR029000">
    <property type="entry name" value="Cyclophilin-like_dom_sf"/>
</dbReference>
<gene>
    <name evidence="7" type="ORF">DI544_02835</name>
</gene>
<protein>
    <recommendedName>
        <fullName evidence="1">peptidylprolyl isomerase</fullName>
        <ecNumber evidence="1">5.2.1.8</ecNumber>
    </recommendedName>
</protein>